<evidence type="ECO:0000313" key="1">
    <source>
        <dbReference type="EMBL" id="SUB97391.1"/>
    </source>
</evidence>
<name>A0A379EF30_9BACT</name>
<dbReference type="GeneID" id="91083817"/>
<reference evidence="1 2" key="1">
    <citation type="submission" date="2018-06" db="EMBL/GenBank/DDBJ databases">
        <authorList>
            <consortium name="Pathogen Informatics"/>
            <person name="Doyle S."/>
        </authorList>
    </citation>
    <scope>NUCLEOTIDE SEQUENCE [LARGE SCALE GENOMIC DNA]</scope>
    <source>
        <strain evidence="1 2">NCTC11157</strain>
    </source>
</reference>
<evidence type="ECO:0000313" key="2">
    <source>
        <dbReference type="Proteomes" id="UP000254072"/>
    </source>
</evidence>
<dbReference type="AlphaFoldDB" id="A0A379EF30"/>
<protein>
    <submittedName>
        <fullName evidence="1">Uncharacterized protein</fullName>
    </submittedName>
</protein>
<dbReference type="EMBL" id="UGTL01000002">
    <property type="protein sequence ID" value="SUB97391.1"/>
    <property type="molecule type" value="Genomic_DNA"/>
</dbReference>
<accession>A0A379EF30</accession>
<dbReference type="RefSeq" id="WP_172462600.1">
    <property type="nucleotide sequence ID" value="NZ_UGTL01000002.1"/>
</dbReference>
<dbReference type="Proteomes" id="UP000254072">
    <property type="component" value="Unassembled WGS sequence"/>
</dbReference>
<sequence length="146" mass="16377">MTTDSHDNKLYKQPIVRIIVSPIYCWLLRLASKEPEYAVFLSCLYSLTATLPCKVGRDEYDRTNIENGNTNLKRKILRWRFFSPSAGLDLVRADRLPLYLCTIRNGFRGFASAFAYNAFGLASSASLTVGRLLLSMSSTIVPVSSV</sequence>
<gene>
    <name evidence="1" type="ORF">NCTC11157_02175</name>
</gene>
<proteinExistence type="predicted"/>
<organism evidence="1 2">
    <name type="scientific">Prevotella disiens</name>
    <dbReference type="NCBI Taxonomy" id="28130"/>
    <lineage>
        <taxon>Bacteria</taxon>
        <taxon>Pseudomonadati</taxon>
        <taxon>Bacteroidota</taxon>
        <taxon>Bacteroidia</taxon>
        <taxon>Bacteroidales</taxon>
        <taxon>Prevotellaceae</taxon>
        <taxon>Prevotella</taxon>
    </lineage>
</organism>